<name>W4L989_9BACT</name>
<gene>
    <name evidence="1" type="ORF">ETSY2_49540</name>
</gene>
<dbReference type="SUPFAM" id="SSF54427">
    <property type="entry name" value="NTF2-like"/>
    <property type="match status" value="1"/>
</dbReference>
<proteinExistence type="predicted"/>
<dbReference type="InterPro" id="IPR032710">
    <property type="entry name" value="NTF2-like_dom_sf"/>
</dbReference>
<accession>W4L989</accession>
<dbReference type="AlphaFoldDB" id="W4L989"/>
<sequence length="76" mass="8366">MASITEIAEKFFVACDEEQGWEGCKAYCKPDATFSVQAEPLADIENLEQYTEWMKGLFTILPDLPLASAGGADCTR</sequence>
<keyword evidence="2" id="KW-1185">Reference proteome</keyword>
<evidence type="ECO:0000313" key="1">
    <source>
        <dbReference type="EMBL" id="ETW94597.1"/>
    </source>
</evidence>
<comment type="caution">
    <text evidence="1">The sequence shown here is derived from an EMBL/GenBank/DDBJ whole genome shotgun (WGS) entry which is preliminary data.</text>
</comment>
<feature type="non-terminal residue" evidence="1">
    <location>
        <position position="76"/>
    </location>
</feature>
<dbReference type="EMBL" id="AZHX01002444">
    <property type="protein sequence ID" value="ETW94597.1"/>
    <property type="molecule type" value="Genomic_DNA"/>
</dbReference>
<evidence type="ECO:0000313" key="2">
    <source>
        <dbReference type="Proteomes" id="UP000019140"/>
    </source>
</evidence>
<organism evidence="1 2">
    <name type="scientific">Candidatus Entotheonella gemina</name>
    <dbReference type="NCBI Taxonomy" id="1429439"/>
    <lineage>
        <taxon>Bacteria</taxon>
        <taxon>Pseudomonadati</taxon>
        <taxon>Nitrospinota/Tectimicrobiota group</taxon>
        <taxon>Candidatus Tectimicrobiota</taxon>
        <taxon>Candidatus Entotheonellia</taxon>
        <taxon>Candidatus Entotheonellales</taxon>
        <taxon>Candidatus Entotheonellaceae</taxon>
        <taxon>Candidatus Entotheonella</taxon>
    </lineage>
</organism>
<evidence type="ECO:0008006" key="3">
    <source>
        <dbReference type="Google" id="ProtNLM"/>
    </source>
</evidence>
<dbReference type="Proteomes" id="UP000019140">
    <property type="component" value="Unassembled WGS sequence"/>
</dbReference>
<protein>
    <recommendedName>
        <fullName evidence="3">SnoaL-like domain-containing protein</fullName>
    </recommendedName>
</protein>
<reference evidence="1 2" key="1">
    <citation type="journal article" date="2014" name="Nature">
        <title>An environmental bacterial taxon with a large and distinct metabolic repertoire.</title>
        <authorList>
            <person name="Wilson M.C."/>
            <person name="Mori T."/>
            <person name="Ruckert C."/>
            <person name="Uria A.R."/>
            <person name="Helf M.J."/>
            <person name="Takada K."/>
            <person name="Gernert C."/>
            <person name="Steffens U.A."/>
            <person name="Heycke N."/>
            <person name="Schmitt S."/>
            <person name="Rinke C."/>
            <person name="Helfrich E.J."/>
            <person name="Brachmann A.O."/>
            <person name="Gurgui C."/>
            <person name="Wakimoto T."/>
            <person name="Kracht M."/>
            <person name="Crusemann M."/>
            <person name="Hentschel U."/>
            <person name="Abe I."/>
            <person name="Matsunaga S."/>
            <person name="Kalinowski J."/>
            <person name="Takeyama H."/>
            <person name="Piel J."/>
        </authorList>
    </citation>
    <scope>NUCLEOTIDE SEQUENCE [LARGE SCALE GENOMIC DNA]</scope>
    <source>
        <strain evidence="2">TSY2</strain>
    </source>
</reference>
<dbReference type="HOGENOM" id="CLU_2660114_0_0_7"/>